<name>A0ABD0YWJ8_9HEMI</name>
<comment type="caution">
    <text evidence="2">The sequence shown here is derived from an EMBL/GenBank/DDBJ whole genome shotgun (WGS) entry which is preliminary data.</text>
</comment>
<sequence length="175" mass="20466">MASKRRNMFGKNRRRLKERDAESCDSRPVGVFVKHQRYFPDLTPSDFHLFTKLKEFLGGKRFSNDEEVRETVEKWLSEVERSVFDEDIIKLVSRPKKCNEVDGDYAEKFGRNIFTFRFLTREYTLVELAPLLPLAVPAPPGLGDLRNRHYRLSSHREVGFLTTFDVSPAALFQLH</sequence>
<dbReference type="AlphaFoldDB" id="A0ABD0YWJ8"/>
<feature type="region of interest" description="Disordered" evidence="1">
    <location>
        <begin position="1"/>
        <end position="21"/>
    </location>
</feature>
<dbReference type="EMBL" id="JBFDAA010000001">
    <property type="protein sequence ID" value="KAL1140230.1"/>
    <property type="molecule type" value="Genomic_DNA"/>
</dbReference>
<protein>
    <submittedName>
        <fullName evidence="2">Uncharacterized protein</fullName>
    </submittedName>
</protein>
<dbReference type="Gene3D" id="3.30.420.10">
    <property type="entry name" value="Ribonuclease H-like superfamily/Ribonuclease H"/>
    <property type="match status" value="1"/>
</dbReference>
<dbReference type="InterPro" id="IPR036397">
    <property type="entry name" value="RNaseH_sf"/>
</dbReference>
<proteinExistence type="predicted"/>
<keyword evidence="3" id="KW-1185">Reference proteome</keyword>
<evidence type="ECO:0000256" key="1">
    <source>
        <dbReference type="SAM" id="MobiDB-lite"/>
    </source>
</evidence>
<reference evidence="2 3" key="1">
    <citation type="submission" date="2024-07" db="EMBL/GenBank/DDBJ databases">
        <title>Chromosome-level genome assembly of the water stick insect Ranatra chinensis (Heteroptera: Nepidae).</title>
        <authorList>
            <person name="Liu X."/>
        </authorList>
    </citation>
    <scope>NUCLEOTIDE SEQUENCE [LARGE SCALE GENOMIC DNA]</scope>
    <source>
        <strain evidence="2">Cailab_2021Rc</strain>
        <tissue evidence="2">Muscle</tissue>
    </source>
</reference>
<feature type="compositionally biased region" description="Basic residues" evidence="1">
    <location>
        <begin position="1"/>
        <end position="16"/>
    </location>
</feature>
<dbReference type="PANTHER" id="PTHR46060">
    <property type="entry name" value="MARINER MOS1 TRANSPOSASE-LIKE PROTEIN"/>
    <property type="match status" value="1"/>
</dbReference>
<organism evidence="2 3">
    <name type="scientific">Ranatra chinensis</name>
    <dbReference type="NCBI Taxonomy" id="642074"/>
    <lineage>
        <taxon>Eukaryota</taxon>
        <taxon>Metazoa</taxon>
        <taxon>Ecdysozoa</taxon>
        <taxon>Arthropoda</taxon>
        <taxon>Hexapoda</taxon>
        <taxon>Insecta</taxon>
        <taxon>Pterygota</taxon>
        <taxon>Neoptera</taxon>
        <taxon>Paraneoptera</taxon>
        <taxon>Hemiptera</taxon>
        <taxon>Heteroptera</taxon>
        <taxon>Panheteroptera</taxon>
        <taxon>Nepomorpha</taxon>
        <taxon>Nepidae</taxon>
        <taxon>Ranatrinae</taxon>
        <taxon>Ranatra</taxon>
    </lineage>
</organism>
<dbReference type="Proteomes" id="UP001558652">
    <property type="component" value="Unassembled WGS sequence"/>
</dbReference>
<evidence type="ECO:0000313" key="2">
    <source>
        <dbReference type="EMBL" id="KAL1140230.1"/>
    </source>
</evidence>
<evidence type="ECO:0000313" key="3">
    <source>
        <dbReference type="Proteomes" id="UP001558652"/>
    </source>
</evidence>
<dbReference type="InterPro" id="IPR052709">
    <property type="entry name" value="Transposase-MT_Hybrid"/>
</dbReference>
<accession>A0ABD0YWJ8</accession>
<gene>
    <name evidence="2" type="ORF">AAG570_000162</name>
</gene>
<dbReference type="PANTHER" id="PTHR46060:SF1">
    <property type="entry name" value="MARINER MOS1 TRANSPOSASE-LIKE PROTEIN"/>
    <property type="match status" value="1"/>
</dbReference>